<dbReference type="AlphaFoldDB" id="A0A498QPF1"/>
<feature type="domain" description="STAS" evidence="1">
    <location>
        <begin position="1"/>
        <end position="20"/>
    </location>
</feature>
<protein>
    <recommendedName>
        <fullName evidence="1">STAS domain-containing protein</fullName>
    </recommendedName>
</protein>
<keyword evidence="3" id="KW-1185">Reference proteome</keyword>
<organism evidence="2 3">
    <name type="scientific">Mycobacterium pseudokansasii</name>
    <dbReference type="NCBI Taxonomy" id="2341080"/>
    <lineage>
        <taxon>Bacteria</taxon>
        <taxon>Bacillati</taxon>
        <taxon>Actinomycetota</taxon>
        <taxon>Actinomycetes</taxon>
        <taxon>Mycobacteriales</taxon>
        <taxon>Mycobacteriaceae</taxon>
        <taxon>Mycobacterium</taxon>
    </lineage>
</organism>
<dbReference type="Gene3D" id="3.30.750.24">
    <property type="entry name" value="STAS domain"/>
    <property type="match status" value="1"/>
</dbReference>
<gene>
    <name evidence="2" type="ORF">LAUMK142_00310</name>
</gene>
<dbReference type="InterPro" id="IPR036513">
    <property type="entry name" value="STAS_dom_sf"/>
</dbReference>
<dbReference type="EMBL" id="UPHU01000001">
    <property type="protein sequence ID" value="VBA46354.1"/>
    <property type="molecule type" value="Genomic_DNA"/>
</dbReference>
<proteinExistence type="predicted"/>
<reference evidence="2 3" key="1">
    <citation type="submission" date="2018-09" db="EMBL/GenBank/DDBJ databases">
        <authorList>
            <person name="Tagini F."/>
        </authorList>
    </citation>
    <scope>NUCLEOTIDE SEQUENCE [LARGE SCALE GENOMIC DNA]</scope>
    <source>
        <strain evidence="2 3">MK142</strain>
    </source>
</reference>
<evidence type="ECO:0000259" key="1">
    <source>
        <dbReference type="PROSITE" id="PS50801"/>
    </source>
</evidence>
<evidence type="ECO:0000313" key="3">
    <source>
        <dbReference type="Proteomes" id="UP000268285"/>
    </source>
</evidence>
<accession>A0A498QPF1</accession>
<dbReference type="SUPFAM" id="SSF52091">
    <property type="entry name" value="SpoIIaa-like"/>
    <property type="match status" value="1"/>
</dbReference>
<evidence type="ECO:0000313" key="2">
    <source>
        <dbReference type="EMBL" id="VBA46354.1"/>
    </source>
</evidence>
<dbReference type="Proteomes" id="UP000268285">
    <property type="component" value="Unassembled WGS sequence"/>
</dbReference>
<name>A0A498QPF1_9MYCO</name>
<dbReference type="PROSITE" id="PS50801">
    <property type="entry name" value="STAS"/>
    <property type="match status" value="1"/>
</dbReference>
<dbReference type="InterPro" id="IPR002645">
    <property type="entry name" value="STAS_dom"/>
</dbReference>
<sequence length="60" mass="6454">MLTVDLSAVEYLDSKAINALYLHADHLRLVVSSHMMPVLQISGLTELISVEPAAPPPAIT</sequence>